<feature type="signal peptide" evidence="1">
    <location>
        <begin position="1"/>
        <end position="22"/>
    </location>
</feature>
<protein>
    <submittedName>
        <fullName evidence="2">Uncharacterized protein</fullName>
    </submittedName>
</protein>
<keyword evidence="1" id="KW-0732">Signal</keyword>
<keyword evidence="3" id="KW-1185">Reference proteome</keyword>
<gene>
    <name evidence="2" type="ORF">PODLI_1B008370</name>
</gene>
<name>A0AA35P0Z5_9SAUR</name>
<dbReference type="Proteomes" id="UP001178461">
    <property type="component" value="Chromosome 3"/>
</dbReference>
<evidence type="ECO:0000256" key="1">
    <source>
        <dbReference type="SAM" id="SignalP"/>
    </source>
</evidence>
<accession>A0AA35P0Z5</accession>
<evidence type="ECO:0000313" key="2">
    <source>
        <dbReference type="EMBL" id="CAI5771536.1"/>
    </source>
</evidence>
<proteinExistence type="predicted"/>
<dbReference type="AlphaFoldDB" id="A0AA35P0Z5"/>
<dbReference type="EMBL" id="OX395128">
    <property type="protein sequence ID" value="CAI5771536.1"/>
    <property type="molecule type" value="Genomic_DNA"/>
</dbReference>
<reference evidence="2" key="1">
    <citation type="submission" date="2022-12" db="EMBL/GenBank/DDBJ databases">
        <authorList>
            <person name="Alioto T."/>
            <person name="Alioto T."/>
            <person name="Gomez Garrido J."/>
        </authorList>
    </citation>
    <scope>NUCLEOTIDE SEQUENCE</scope>
</reference>
<sequence>MKVFCLLSVAVLFLMLLAPGAGRPKTHFLGVVANGVAVDGAGNSADLRERTSGERKTTLLSSDVQLPRLHPHLCWGRNRFA</sequence>
<organism evidence="2 3">
    <name type="scientific">Podarcis lilfordi</name>
    <name type="common">Lilford's wall lizard</name>
    <dbReference type="NCBI Taxonomy" id="74358"/>
    <lineage>
        <taxon>Eukaryota</taxon>
        <taxon>Metazoa</taxon>
        <taxon>Chordata</taxon>
        <taxon>Craniata</taxon>
        <taxon>Vertebrata</taxon>
        <taxon>Euteleostomi</taxon>
        <taxon>Lepidosauria</taxon>
        <taxon>Squamata</taxon>
        <taxon>Bifurcata</taxon>
        <taxon>Unidentata</taxon>
        <taxon>Episquamata</taxon>
        <taxon>Laterata</taxon>
        <taxon>Lacertibaenia</taxon>
        <taxon>Lacertidae</taxon>
        <taxon>Podarcis</taxon>
    </lineage>
</organism>
<feature type="chain" id="PRO_5041319839" evidence="1">
    <location>
        <begin position="23"/>
        <end position="81"/>
    </location>
</feature>
<evidence type="ECO:0000313" key="3">
    <source>
        <dbReference type="Proteomes" id="UP001178461"/>
    </source>
</evidence>